<dbReference type="AlphaFoldDB" id="A0A830HJL4"/>
<gene>
    <name evidence="1" type="ORF">PPROV_000581100</name>
</gene>
<keyword evidence="2" id="KW-1185">Reference proteome</keyword>
<organism evidence="1 2">
    <name type="scientific">Pycnococcus provasolii</name>
    <dbReference type="NCBI Taxonomy" id="41880"/>
    <lineage>
        <taxon>Eukaryota</taxon>
        <taxon>Viridiplantae</taxon>
        <taxon>Chlorophyta</taxon>
        <taxon>Pseudoscourfieldiophyceae</taxon>
        <taxon>Pseudoscourfieldiales</taxon>
        <taxon>Pycnococcaceae</taxon>
        <taxon>Pycnococcus</taxon>
    </lineage>
</organism>
<protein>
    <submittedName>
        <fullName evidence="1">Zinc finger protein</fullName>
    </submittedName>
</protein>
<comment type="caution">
    <text evidence="1">The sequence shown here is derived from an EMBL/GenBank/DDBJ whole genome shotgun (WGS) entry which is preliminary data.</text>
</comment>
<dbReference type="Proteomes" id="UP000660262">
    <property type="component" value="Unassembled WGS sequence"/>
</dbReference>
<reference evidence="1" key="1">
    <citation type="submission" date="2020-10" db="EMBL/GenBank/DDBJ databases">
        <title>Unveiling of a novel bifunctional photoreceptor, Dualchrome1, isolated from a cosmopolitan green alga.</title>
        <authorList>
            <person name="Suzuki S."/>
            <person name="Kawachi M."/>
        </authorList>
    </citation>
    <scope>NUCLEOTIDE SEQUENCE</scope>
    <source>
        <strain evidence="1">NIES 2893</strain>
    </source>
</reference>
<dbReference type="OrthoDB" id="551993at2759"/>
<name>A0A830HJL4_9CHLO</name>
<sequence>MTPDEVSAMAAYYRIDLSKDSDFHLLAVAMEGASAPVLFPWEERVDHSGHPYFYHVYRHVRSNRHPLDNKFLNLVNQLREAGPPEGVEGRTVLAMDSGDGTTVYYDFKTNTEVEGTPTEDTLIPPLPTELLPRYDATDLMQTRRRIDVDAVKKLTFYSWWSESMVEEGSYGDGETTGGKLERKFVTVTFHLETGKFEVEMQGAEDIHLAELTSVTLDRVHDEGNGIECWDLYVGAPVHILGKRTTLHQASAETLEFLEFHADKLRKAKARFLDVIPKYRTKPLPPALRFEKGARTKGGTSIRALMMQVGYLREELAKYRPSLAEKISPLE</sequence>
<dbReference type="EMBL" id="BNJQ01000015">
    <property type="protein sequence ID" value="GHP07068.1"/>
    <property type="molecule type" value="Genomic_DNA"/>
</dbReference>
<evidence type="ECO:0000313" key="2">
    <source>
        <dbReference type="Proteomes" id="UP000660262"/>
    </source>
</evidence>
<proteinExistence type="predicted"/>
<evidence type="ECO:0000313" key="1">
    <source>
        <dbReference type="EMBL" id="GHP07068.1"/>
    </source>
</evidence>
<accession>A0A830HJL4</accession>